<keyword evidence="1" id="KW-0732">Signal</keyword>
<feature type="signal peptide" evidence="1">
    <location>
        <begin position="1"/>
        <end position="20"/>
    </location>
</feature>
<gene>
    <name evidence="2" type="ORF">GOQ20_00700</name>
</gene>
<name>A0A6H0V0X5_9BACT</name>
<dbReference type="Proteomes" id="UP000503310">
    <property type="component" value="Chromosome"/>
</dbReference>
<organism evidence="2 3">
    <name type="scientific">Mycoplasmopsis gallinacea</name>
    <dbReference type="NCBI Taxonomy" id="29556"/>
    <lineage>
        <taxon>Bacteria</taxon>
        <taxon>Bacillati</taxon>
        <taxon>Mycoplasmatota</taxon>
        <taxon>Mycoplasmoidales</taxon>
        <taxon>Metamycoplasmataceae</taxon>
        <taxon>Mycoplasmopsis</taxon>
    </lineage>
</organism>
<proteinExistence type="predicted"/>
<evidence type="ECO:0000313" key="3">
    <source>
        <dbReference type="Proteomes" id="UP000503310"/>
    </source>
</evidence>
<dbReference type="AlphaFoldDB" id="A0A6H0V0X5"/>
<accession>A0A6H0V0X5</accession>
<evidence type="ECO:0000313" key="2">
    <source>
        <dbReference type="EMBL" id="QIW61991.1"/>
    </source>
</evidence>
<protein>
    <recommendedName>
        <fullName evidence="4">Lipoprotein</fullName>
    </recommendedName>
</protein>
<feature type="chain" id="PRO_5026063479" description="Lipoprotein" evidence="1">
    <location>
        <begin position="21"/>
        <end position="46"/>
    </location>
</feature>
<reference evidence="2 3" key="1">
    <citation type="submission" date="2019-12" db="EMBL/GenBank/DDBJ databases">
        <title>Sequencing and analysis of the whole genome of Mycoplasma gallinaceum strain Peacock20181011.</title>
        <authorList>
            <person name="Liu X."/>
            <person name="Qin Z."/>
            <person name="Xu H."/>
        </authorList>
    </citation>
    <scope>NUCLEOTIDE SEQUENCE [LARGE SCALE GENOMIC DNA]</scope>
    <source>
        <strain evidence="2 3">Peacock20181011</strain>
    </source>
</reference>
<dbReference type="RefSeq" id="WP_167845007.1">
    <property type="nucleotide sequence ID" value="NZ_CP047225.1"/>
</dbReference>
<dbReference type="EMBL" id="CP047225">
    <property type="protein sequence ID" value="QIW61991.1"/>
    <property type="molecule type" value="Genomic_DNA"/>
</dbReference>
<evidence type="ECO:0000256" key="1">
    <source>
        <dbReference type="SAM" id="SignalP"/>
    </source>
</evidence>
<evidence type="ECO:0008006" key="4">
    <source>
        <dbReference type="Google" id="ProtNLM"/>
    </source>
</evidence>
<sequence length="46" mass="5068">MLKKLLKLSSIAIVATRVLAVASCVEKNKNDEIGEMSDQKNIKISH</sequence>